<evidence type="ECO:0000256" key="8">
    <source>
        <dbReference type="ARBA" id="ARBA00023163"/>
    </source>
</evidence>
<keyword evidence="6" id="KW-0805">Transcription regulation</keyword>
<gene>
    <name evidence="10" type="primary">soxR</name>
    <name evidence="10" type="ORF">SG35_019630</name>
</gene>
<dbReference type="SMART" id="SM00422">
    <property type="entry name" value="HTH_MERR"/>
    <property type="match status" value="1"/>
</dbReference>
<proteinExistence type="predicted"/>
<dbReference type="Proteomes" id="UP000032568">
    <property type="component" value="Chromosome"/>
</dbReference>
<dbReference type="PANTHER" id="PTHR30204:SF0">
    <property type="entry name" value="REDOX-SENSITIVE TRANSCRIPTIONAL ACTIVATOR SOXR"/>
    <property type="match status" value="1"/>
</dbReference>
<name>A0AAE9YNU8_9GAMM</name>
<keyword evidence="5" id="KW-0411">Iron-sulfur</keyword>
<dbReference type="GO" id="GO:0003700">
    <property type="term" value="F:DNA-binding transcription factor activity"/>
    <property type="evidence" value="ECO:0007669"/>
    <property type="project" value="InterPro"/>
</dbReference>
<dbReference type="NCBIfam" id="TIGR01950">
    <property type="entry name" value="SoxR"/>
    <property type="match status" value="1"/>
</dbReference>
<dbReference type="Pfam" id="PF09278">
    <property type="entry name" value="MerR-DNA-bind"/>
    <property type="match status" value="1"/>
</dbReference>
<dbReference type="InterPro" id="IPR047057">
    <property type="entry name" value="MerR_fam"/>
</dbReference>
<dbReference type="GO" id="GO:0003677">
    <property type="term" value="F:DNA binding"/>
    <property type="evidence" value="ECO:0007669"/>
    <property type="project" value="UniProtKB-KW"/>
</dbReference>
<evidence type="ECO:0000313" key="10">
    <source>
        <dbReference type="EMBL" id="WDD97514.1"/>
    </source>
</evidence>
<dbReference type="GO" id="GO:0046872">
    <property type="term" value="F:metal ion binding"/>
    <property type="evidence" value="ECO:0007669"/>
    <property type="project" value="UniProtKB-KW"/>
</dbReference>
<reference evidence="10 11" key="1">
    <citation type="journal article" date="2015" name="Genome Announc.">
        <title>Draft Genome Sequences of Marine Isolates of Thalassomonas viridans and Thalassomonas actiniarum.</title>
        <authorList>
            <person name="Olonade I."/>
            <person name="van Zyl L.J."/>
            <person name="Trindade M."/>
        </authorList>
    </citation>
    <scope>NUCLEOTIDE SEQUENCE [LARGE SCALE GENOMIC DNA]</scope>
    <source>
        <strain evidence="10 11">A5K-106</strain>
    </source>
</reference>
<protein>
    <recommendedName>
        <fullName evidence="1">Redox-sensitive transcriptional activator SoxR</fullName>
    </recommendedName>
</protein>
<dbReference type="GO" id="GO:0051537">
    <property type="term" value="F:2 iron, 2 sulfur cluster binding"/>
    <property type="evidence" value="ECO:0007669"/>
    <property type="project" value="UniProtKB-KW"/>
</dbReference>
<evidence type="ECO:0000256" key="1">
    <source>
        <dbReference type="ARBA" id="ARBA00014474"/>
    </source>
</evidence>
<dbReference type="PROSITE" id="PS00552">
    <property type="entry name" value="HTH_MERR_1"/>
    <property type="match status" value="1"/>
</dbReference>
<evidence type="ECO:0000256" key="7">
    <source>
        <dbReference type="ARBA" id="ARBA00023125"/>
    </source>
</evidence>
<dbReference type="InterPro" id="IPR015358">
    <property type="entry name" value="Tscrpt_reg_MerR_DNA-bd"/>
</dbReference>
<dbReference type="AlphaFoldDB" id="A0AAE9YNU8"/>
<evidence type="ECO:0000256" key="4">
    <source>
        <dbReference type="ARBA" id="ARBA00023004"/>
    </source>
</evidence>
<evidence type="ECO:0000256" key="6">
    <source>
        <dbReference type="ARBA" id="ARBA00023015"/>
    </source>
</evidence>
<dbReference type="InterPro" id="IPR000551">
    <property type="entry name" value="MerR-type_HTH_dom"/>
</dbReference>
<evidence type="ECO:0000256" key="3">
    <source>
        <dbReference type="ARBA" id="ARBA00022723"/>
    </source>
</evidence>
<dbReference type="Gene3D" id="1.10.1660.10">
    <property type="match status" value="1"/>
</dbReference>
<dbReference type="InterPro" id="IPR010211">
    <property type="entry name" value="Redox-sen_tscrpt-act_SoxR"/>
</dbReference>
<dbReference type="InterPro" id="IPR009061">
    <property type="entry name" value="DNA-bd_dom_put_sf"/>
</dbReference>
<sequence>MATGQHEEAKLSVGQVAKRCGIKVSALHFYEEKGLIRSWRNQGNQRRYKRDVLRRISVIKAAQKMGITLADIQEIFNQLPDQRTPDKDDWARLSTQWQQELNRRIAYMEKLRDSLTGCIGCGCLSMKNCPLYNPDDSLAQEGTGPVILDRQS</sequence>
<organism evidence="10 11">
    <name type="scientific">Thalassomonas actiniarum</name>
    <dbReference type="NCBI Taxonomy" id="485447"/>
    <lineage>
        <taxon>Bacteria</taxon>
        <taxon>Pseudomonadati</taxon>
        <taxon>Pseudomonadota</taxon>
        <taxon>Gammaproteobacteria</taxon>
        <taxon>Alteromonadales</taxon>
        <taxon>Colwelliaceae</taxon>
        <taxon>Thalassomonas</taxon>
    </lineage>
</organism>
<keyword evidence="4" id="KW-0408">Iron</keyword>
<dbReference type="PANTHER" id="PTHR30204">
    <property type="entry name" value="REDOX-CYCLING DRUG-SENSING TRANSCRIPTIONAL ACTIVATOR SOXR"/>
    <property type="match status" value="1"/>
</dbReference>
<dbReference type="KEGG" id="tact:SG35_019630"/>
<evidence type="ECO:0000313" key="11">
    <source>
        <dbReference type="Proteomes" id="UP000032568"/>
    </source>
</evidence>
<evidence type="ECO:0000256" key="2">
    <source>
        <dbReference type="ARBA" id="ARBA00022714"/>
    </source>
</evidence>
<dbReference type="SUPFAM" id="SSF46955">
    <property type="entry name" value="Putative DNA-binding domain"/>
    <property type="match status" value="1"/>
</dbReference>
<keyword evidence="7" id="KW-0238">DNA-binding</keyword>
<evidence type="ECO:0000256" key="5">
    <source>
        <dbReference type="ARBA" id="ARBA00023014"/>
    </source>
</evidence>
<keyword evidence="2" id="KW-0001">2Fe-2S</keyword>
<dbReference type="PRINTS" id="PR00040">
    <property type="entry name" value="HTHMERR"/>
</dbReference>
<reference evidence="10 11" key="2">
    <citation type="journal article" date="2022" name="Mar. Drugs">
        <title>Bioassay-Guided Fractionation Leads to the Detection of Cholic Acid Generated by the Rare Thalassomonas sp.</title>
        <authorList>
            <person name="Pheiffer F."/>
            <person name="Schneider Y.K."/>
            <person name="Hansen E.H."/>
            <person name="Andersen J.H."/>
            <person name="Isaksson J."/>
            <person name="Busche T."/>
            <person name="R C."/>
            <person name="Kalinowski J."/>
            <person name="Zyl L.V."/>
            <person name="Trindade M."/>
        </authorList>
    </citation>
    <scope>NUCLEOTIDE SEQUENCE [LARGE SCALE GENOMIC DNA]</scope>
    <source>
        <strain evidence="10 11">A5K-106</strain>
    </source>
</reference>
<keyword evidence="11" id="KW-1185">Reference proteome</keyword>
<keyword evidence="8" id="KW-0804">Transcription</keyword>
<feature type="domain" description="HTH merR-type" evidence="9">
    <location>
        <begin position="10"/>
        <end position="78"/>
    </location>
</feature>
<dbReference type="GO" id="GO:0006979">
    <property type="term" value="P:response to oxidative stress"/>
    <property type="evidence" value="ECO:0007669"/>
    <property type="project" value="InterPro"/>
</dbReference>
<evidence type="ECO:0000259" key="9">
    <source>
        <dbReference type="PROSITE" id="PS50937"/>
    </source>
</evidence>
<dbReference type="Pfam" id="PF00376">
    <property type="entry name" value="MerR"/>
    <property type="match status" value="1"/>
</dbReference>
<dbReference type="PROSITE" id="PS50937">
    <property type="entry name" value="HTH_MERR_2"/>
    <property type="match status" value="1"/>
</dbReference>
<dbReference type="EMBL" id="CP059735">
    <property type="protein sequence ID" value="WDD97514.1"/>
    <property type="molecule type" value="Genomic_DNA"/>
</dbReference>
<keyword evidence="3" id="KW-0479">Metal-binding</keyword>
<accession>A0AAE9YNU8</accession>
<dbReference type="RefSeq" id="WP_044832013.1">
    <property type="nucleotide sequence ID" value="NZ_CP059735.1"/>
</dbReference>
<dbReference type="CDD" id="cd01110">
    <property type="entry name" value="HTH_SoxR"/>
    <property type="match status" value="1"/>
</dbReference>